<keyword evidence="5" id="KW-1133">Transmembrane helix</keyword>
<dbReference type="PANTHER" id="PTHR10434">
    <property type="entry name" value="1-ACYL-SN-GLYCEROL-3-PHOSPHATE ACYLTRANSFERASE"/>
    <property type="match status" value="1"/>
</dbReference>
<proteinExistence type="predicted"/>
<comment type="caution">
    <text evidence="7">The sequence shown here is derived from an EMBL/GenBank/DDBJ whole genome shotgun (WGS) entry which is preliminary data.</text>
</comment>
<sequence length="257" mass="29024">MNFIRSLIYALCFIVSALILGPLIVLARPLPFAKRYRFAVLWPRLLIYLAKVILGIRYEVKGKDNIPADRQVIYLVKHQSAYETLFLPWFTPFPVVLVYKKSLEYIPLFGWALASLNNIPINRAKASEALRQVLRMGTKRIKEGRSPVLFPEGTRTPVGTKGRYKPGGVRLAMHAQCDIIPVAHNAGKVWSRNAFIKKPGCVTLSFGPAISPGDRSSEEIMAAVEQWIESEMIRLNPEDYPSQDPADTPYAQSKKKR</sequence>
<reference evidence="7 8" key="1">
    <citation type="submission" date="2014-07" db="EMBL/GenBank/DDBJ databases">
        <authorList>
            <person name="McCorrison J."/>
            <person name="Sanka R."/>
            <person name="Torralba M."/>
            <person name="Gillis M."/>
            <person name="Haft D.H."/>
            <person name="Methe B."/>
            <person name="Sutton G."/>
            <person name="Nelson K.E."/>
        </authorList>
    </citation>
    <scope>NUCLEOTIDE SEQUENCE [LARGE SCALE GENOMIC DNA]</scope>
    <source>
        <strain evidence="7 8">DNF00040</strain>
    </source>
</reference>
<dbReference type="eggNOG" id="COG0204">
    <property type="taxonomic scope" value="Bacteria"/>
</dbReference>
<dbReference type="SMART" id="SM00563">
    <property type="entry name" value="PlsC"/>
    <property type="match status" value="1"/>
</dbReference>
<keyword evidence="3 7" id="KW-0012">Acyltransferase</keyword>
<dbReference type="RefSeq" id="WP_036558691.1">
    <property type="nucleotide sequence ID" value="NZ_JRNI01000018.1"/>
</dbReference>
<dbReference type="PANTHER" id="PTHR10434:SF40">
    <property type="entry name" value="1-ACYL-SN-GLYCEROL-3-PHOSPHATE ACYLTRANSFERASE"/>
    <property type="match status" value="1"/>
</dbReference>
<feature type="domain" description="Phospholipid/glycerol acyltransferase" evidence="6">
    <location>
        <begin position="72"/>
        <end position="187"/>
    </location>
</feature>
<organism evidence="7 8">
    <name type="scientific">Oligella urethralis DNF00040</name>
    <dbReference type="NCBI Taxonomy" id="1401065"/>
    <lineage>
        <taxon>Bacteria</taxon>
        <taxon>Pseudomonadati</taxon>
        <taxon>Pseudomonadota</taxon>
        <taxon>Betaproteobacteria</taxon>
        <taxon>Burkholderiales</taxon>
        <taxon>Alcaligenaceae</taxon>
        <taxon>Oligella</taxon>
    </lineage>
</organism>
<dbReference type="GO" id="GO:0003841">
    <property type="term" value="F:1-acylglycerol-3-phosphate O-acyltransferase activity"/>
    <property type="evidence" value="ECO:0007669"/>
    <property type="project" value="TreeGrafter"/>
</dbReference>
<dbReference type="OrthoDB" id="9812274at2"/>
<accession>A0A095Z895</accession>
<dbReference type="CDD" id="cd07989">
    <property type="entry name" value="LPLAT_AGPAT-like"/>
    <property type="match status" value="1"/>
</dbReference>
<name>A0A095Z895_9BURK</name>
<evidence type="ECO:0000313" key="8">
    <source>
        <dbReference type="Proteomes" id="UP000029629"/>
    </source>
</evidence>
<evidence type="ECO:0000256" key="5">
    <source>
        <dbReference type="SAM" id="Phobius"/>
    </source>
</evidence>
<dbReference type="EMBL" id="JRNI01000018">
    <property type="protein sequence ID" value="KGF30945.1"/>
    <property type="molecule type" value="Genomic_DNA"/>
</dbReference>
<dbReference type="Proteomes" id="UP000029629">
    <property type="component" value="Unassembled WGS sequence"/>
</dbReference>
<keyword evidence="8" id="KW-1185">Reference proteome</keyword>
<gene>
    <name evidence="7" type="ORF">HMPREF2130_04920</name>
</gene>
<feature type="transmembrane region" description="Helical" evidence="5">
    <location>
        <begin position="6"/>
        <end position="26"/>
    </location>
</feature>
<evidence type="ECO:0000256" key="3">
    <source>
        <dbReference type="ARBA" id="ARBA00023315"/>
    </source>
</evidence>
<evidence type="ECO:0000313" key="7">
    <source>
        <dbReference type="EMBL" id="KGF30945.1"/>
    </source>
</evidence>
<feature type="region of interest" description="Disordered" evidence="4">
    <location>
        <begin position="236"/>
        <end position="257"/>
    </location>
</feature>
<evidence type="ECO:0000259" key="6">
    <source>
        <dbReference type="SMART" id="SM00563"/>
    </source>
</evidence>
<dbReference type="InterPro" id="IPR002123">
    <property type="entry name" value="Plipid/glycerol_acylTrfase"/>
</dbReference>
<comment type="pathway">
    <text evidence="1">Lipid metabolism.</text>
</comment>
<dbReference type="GO" id="GO:0006654">
    <property type="term" value="P:phosphatidic acid biosynthetic process"/>
    <property type="evidence" value="ECO:0007669"/>
    <property type="project" value="TreeGrafter"/>
</dbReference>
<dbReference type="Pfam" id="PF01553">
    <property type="entry name" value="Acyltransferase"/>
    <property type="match status" value="1"/>
</dbReference>
<keyword evidence="5" id="KW-0472">Membrane</keyword>
<keyword evidence="5" id="KW-0812">Transmembrane</keyword>
<evidence type="ECO:0000256" key="2">
    <source>
        <dbReference type="ARBA" id="ARBA00022679"/>
    </source>
</evidence>
<evidence type="ECO:0000256" key="4">
    <source>
        <dbReference type="SAM" id="MobiDB-lite"/>
    </source>
</evidence>
<dbReference type="AlphaFoldDB" id="A0A095Z895"/>
<keyword evidence="2 7" id="KW-0808">Transferase</keyword>
<protein>
    <submittedName>
        <fullName evidence="7">Acyl-phosphate glycerol 3-phosphate acyltransferase</fullName>
    </submittedName>
</protein>
<evidence type="ECO:0000256" key="1">
    <source>
        <dbReference type="ARBA" id="ARBA00005189"/>
    </source>
</evidence>
<dbReference type="SUPFAM" id="SSF69593">
    <property type="entry name" value="Glycerol-3-phosphate (1)-acyltransferase"/>
    <property type="match status" value="1"/>
</dbReference>